<proteinExistence type="predicted"/>
<dbReference type="AlphaFoldDB" id="A0AAD2H2W0"/>
<dbReference type="PROSITE" id="PS50076">
    <property type="entry name" value="DNAJ_2"/>
    <property type="match status" value="1"/>
</dbReference>
<sequence length="943" mass="103672">MLWRNWKVNHSIFDLLIDSTMRARNGGHVTPVLFHDYPALKSAHGAANAQAILRFRLAHLPELLAVAQETGLADCQCREVETFDVFFEQETFDVAKENLEHYLRDMPDQRSNWRLVNAEDCVKDLQLSRQAVGAIGTVGGAIHPYRFVAGILSSLLESFPDQFRLLTHTPCLSISSDEDFYTITTNKGQIRARHVVHATNGWVSHLLAPMRGKIVPVRGHMSSQRPGLGLGHNSVPDGDSESMATLAEARNPWAGQRSFVMYAGGGYDYLTQQPVELITASSEYPAPAGEMMFGGGASHGEILDQALMNEVGVSDDTDWNTGNAAHLSGALSVYFDGWGAEGRGTDDKDTQFGAGRVKKLWSGILGISADGIPWVGRISPRISARSEPKSSGSSRLATPGEWIAAGYTGEGMVHAYLSAKALAHMVLATDEASLPAAFLVSEKRWRNARMENLPQFLVFNSLLVRYPTHLHIPTMAPVEMEYYDLLDVPVDADDNTLKKAYRRQAMKASSSDEKSKAYQVLSDPVSPAVSVVVDVATHSRSKNLRTVYDKNGKSMVDKEGGVNMEDAAGFFANVFGGERFADYIGEISIMKDMTATATTMMTEEEKVEMEKAMNEGSSTPIGEAARSTLSSGSATPVRSTPTTPSASNETSPSSLTVHSEAESPLPPSKESKDKKRSKITPEQKQKLRDQETERQRVMEERVTSLTTKMIERLRPFVEAKHPGEKDDPETKAFEEKMRREAEDLKLESFGVELLHAIGGVYMMKATSFMKSKKFLGIPGFFSRLKEKSDLVKDVFGVIGSALSVRDLMLEMERQQTKGELGEEELRALEMDVTGKIMLASWRGARLEVVQVLRAVVDNVLKDPGVSDLVLLNRAKGLLITGAIFKSTAPDETDAERRELERMVAEAAAPKGKSSAKTAHAKREQMLRQHAAEAEKVKTGQNDI</sequence>
<protein>
    <recommendedName>
        <fullName evidence="2">J domain-containing protein</fullName>
    </recommendedName>
</protein>
<feature type="domain" description="J" evidence="2">
    <location>
        <begin position="481"/>
        <end position="552"/>
    </location>
</feature>
<dbReference type="SUPFAM" id="SSF51905">
    <property type="entry name" value="FAD/NAD(P)-binding domain"/>
    <property type="match status" value="1"/>
</dbReference>
<dbReference type="InterPro" id="IPR052814">
    <property type="entry name" value="Peroxisomal_DnaJ"/>
</dbReference>
<dbReference type="CDD" id="cd06257">
    <property type="entry name" value="DnaJ"/>
    <property type="match status" value="1"/>
</dbReference>
<name>A0AAD2H2W0_9AGAR</name>
<dbReference type="GO" id="GO:0005829">
    <property type="term" value="C:cytosol"/>
    <property type="evidence" value="ECO:0007669"/>
    <property type="project" value="TreeGrafter"/>
</dbReference>
<dbReference type="SMART" id="SM00271">
    <property type="entry name" value="DnaJ"/>
    <property type="match status" value="1"/>
</dbReference>
<dbReference type="Gene3D" id="3.50.50.60">
    <property type="entry name" value="FAD/NAD(P)-binding domain"/>
    <property type="match status" value="1"/>
</dbReference>
<dbReference type="PANTHER" id="PTHR45006:SF1">
    <property type="entry name" value="DNAJ-LIKE PROTEIN 1"/>
    <property type="match status" value="1"/>
</dbReference>
<dbReference type="InterPro" id="IPR006076">
    <property type="entry name" value="FAD-dep_OxRdtase"/>
</dbReference>
<dbReference type="Gene3D" id="3.30.9.10">
    <property type="entry name" value="D-Amino Acid Oxidase, subunit A, domain 2"/>
    <property type="match status" value="1"/>
</dbReference>
<dbReference type="Proteomes" id="UP001295794">
    <property type="component" value="Unassembled WGS sequence"/>
</dbReference>
<feature type="compositionally biased region" description="Basic and acidic residues" evidence="1">
    <location>
        <begin position="669"/>
        <end position="699"/>
    </location>
</feature>
<evidence type="ECO:0000313" key="4">
    <source>
        <dbReference type="Proteomes" id="UP001295794"/>
    </source>
</evidence>
<accession>A0AAD2H2W0</accession>
<dbReference type="InterPro" id="IPR036869">
    <property type="entry name" value="J_dom_sf"/>
</dbReference>
<feature type="compositionally biased region" description="Polar residues" evidence="1">
    <location>
        <begin position="627"/>
        <end position="657"/>
    </location>
</feature>
<organism evidence="3 4">
    <name type="scientific">Mycena citricolor</name>
    <dbReference type="NCBI Taxonomy" id="2018698"/>
    <lineage>
        <taxon>Eukaryota</taxon>
        <taxon>Fungi</taxon>
        <taxon>Dikarya</taxon>
        <taxon>Basidiomycota</taxon>
        <taxon>Agaricomycotina</taxon>
        <taxon>Agaricomycetes</taxon>
        <taxon>Agaricomycetidae</taxon>
        <taxon>Agaricales</taxon>
        <taxon>Marasmiineae</taxon>
        <taxon>Mycenaceae</taxon>
        <taxon>Mycena</taxon>
    </lineage>
</organism>
<dbReference type="SUPFAM" id="SSF46565">
    <property type="entry name" value="Chaperone J-domain"/>
    <property type="match status" value="1"/>
</dbReference>
<gene>
    <name evidence="3" type="ORF">MYCIT1_LOCUS10389</name>
</gene>
<dbReference type="InterPro" id="IPR026894">
    <property type="entry name" value="DnaJ_X"/>
</dbReference>
<dbReference type="Gene3D" id="1.10.287.110">
    <property type="entry name" value="DnaJ domain"/>
    <property type="match status" value="1"/>
</dbReference>
<dbReference type="Pfam" id="PF14308">
    <property type="entry name" value="DnaJ-X"/>
    <property type="match status" value="1"/>
</dbReference>
<comment type="caution">
    <text evidence="3">The sequence shown here is derived from an EMBL/GenBank/DDBJ whole genome shotgun (WGS) entry which is preliminary data.</text>
</comment>
<dbReference type="InterPro" id="IPR036188">
    <property type="entry name" value="FAD/NAD-bd_sf"/>
</dbReference>
<dbReference type="GO" id="GO:0016558">
    <property type="term" value="P:protein import into peroxisome matrix"/>
    <property type="evidence" value="ECO:0007669"/>
    <property type="project" value="TreeGrafter"/>
</dbReference>
<evidence type="ECO:0000313" key="3">
    <source>
        <dbReference type="EMBL" id="CAK5267675.1"/>
    </source>
</evidence>
<evidence type="ECO:0000256" key="1">
    <source>
        <dbReference type="SAM" id="MobiDB-lite"/>
    </source>
</evidence>
<feature type="region of interest" description="Disordered" evidence="1">
    <location>
        <begin position="904"/>
        <end position="943"/>
    </location>
</feature>
<dbReference type="InterPro" id="IPR001623">
    <property type="entry name" value="DnaJ_domain"/>
</dbReference>
<dbReference type="EMBL" id="CAVNYO010000130">
    <property type="protein sequence ID" value="CAK5267675.1"/>
    <property type="molecule type" value="Genomic_DNA"/>
</dbReference>
<evidence type="ECO:0000259" key="2">
    <source>
        <dbReference type="PROSITE" id="PS50076"/>
    </source>
</evidence>
<dbReference type="Pfam" id="PF01266">
    <property type="entry name" value="DAO"/>
    <property type="match status" value="1"/>
</dbReference>
<feature type="compositionally biased region" description="Basic and acidic residues" evidence="1">
    <location>
        <begin position="920"/>
        <end position="937"/>
    </location>
</feature>
<dbReference type="PANTHER" id="PTHR45006">
    <property type="entry name" value="DNAJ-LIKE PROTEIN 1"/>
    <property type="match status" value="1"/>
</dbReference>
<reference evidence="3" key="1">
    <citation type="submission" date="2023-11" db="EMBL/GenBank/DDBJ databases">
        <authorList>
            <person name="De Vega J J."/>
            <person name="De Vega J J."/>
        </authorList>
    </citation>
    <scope>NUCLEOTIDE SEQUENCE</scope>
</reference>
<keyword evidence="4" id="KW-1185">Reference proteome</keyword>
<feature type="region of interest" description="Disordered" evidence="1">
    <location>
        <begin position="606"/>
        <end position="699"/>
    </location>
</feature>